<organism evidence="1 2">
    <name type="scientific">Novilysobacter luteus</name>
    <dbReference type="NCBI Taxonomy" id="2822368"/>
    <lineage>
        <taxon>Bacteria</taxon>
        <taxon>Pseudomonadati</taxon>
        <taxon>Pseudomonadota</taxon>
        <taxon>Gammaproteobacteria</taxon>
        <taxon>Lysobacterales</taxon>
        <taxon>Lysobacteraceae</taxon>
        <taxon>Novilysobacter</taxon>
    </lineage>
</organism>
<reference evidence="1 2" key="1">
    <citation type="submission" date="2021-04" db="EMBL/GenBank/DDBJ databases">
        <authorList>
            <person name="Rodrigo-Torres L."/>
            <person name="Arahal R. D."/>
            <person name="Lucena T."/>
        </authorList>
    </citation>
    <scope>NUCLEOTIDE SEQUENCE [LARGE SCALE GENOMIC DNA]</scope>
    <source>
        <strain evidence="1 2">CECT 30171</strain>
    </source>
</reference>
<name>A0ABM8UHA8_9GAMM</name>
<gene>
    <name evidence="1" type="ORF">LYB30171_01990</name>
</gene>
<evidence type="ECO:0000313" key="1">
    <source>
        <dbReference type="EMBL" id="CAG4975701.1"/>
    </source>
</evidence>
<dbReference type="RefSeq" id="WP_215218533.1">
    <property type="nucleotide sequence ID" value="NZ_OU015430.1"/>
</dbReference>
<dbReference type="Proteomes" id="UP000680116">
    <property type="component" value="Chromosome"/>
</dbReference>
<evidence type="ECO:0000313" key="2">
    <source>
        <dbReference type="Proteomes" id="UP000680116"/>
    </source>
</evidence>
<accession>A0ABM8UHA8</accession>
<evidence type="ECO:0008006" key="3">
    <source>
        <dbReference type="Google" id="ProtNLM"/>
    </source>
</evidence>
<sequence>MLRQVFGSSIDYGAVNLHNHGYWMLFGFQPDDTATAPNGEIYLPADLFKADFSLEMDVHKRLLVHEMTHVWQYQLGYPVKRVRTPRPRMSYAYTLTAGRHLCDYNMEAQGNILADYFLVKFRNAQSEVYEARYARFPNALPLYENALGPFIADPKDASNLPKVTE</sequence>
<dbReference type="EMBL" id="OU015430">
    <property type="protein sequence ID" value="CAG4975701.1"/>
    <property type="molecule type" value="Genomic_DNA"/>
</dbReference>
<protein>
    <recommendedName>
        <fullName evidence="3">Type IV secretion protein Rhs</fullName>
    </recommendedName>
</protein>
<proteinExistence type="predicted"/>
<keyword evidence="2" id="KW-1185">Reference proteome</keyword>